<dbReference type="PANTHER" id="PTHR43744:SF6">
    <property type="entry name" value="ABC TRANSPORTER PERMEASE PROTEIN YESQ-RELATED"/>
    <property type="match status" value="1"/>
</dbReference>
<evidence type="ECO:0000256" key="2">
    <source>
        <dbReference type="ARBA" id="ARBA00022448"/>
    </source>
</evidence>
<evidence type="ECO:0000313" key="9">
    <source>
        <dbReference type="EMBL" id="MXY93971.1"/>
    </source>
</evidence>
<dbReference type="InterPro" id="IPR035906">
    <property type="entry name" value="MetI-like_sf"/>
</dbReference>
<dbReference type="GO" id="GO:0005886">
    <property type="term" value="C:plasma membrane"/>
    <property type="evidence" value="ECO:0007669"/>
    <property type="project" value="UniProtKB-SubCell"/>
</dbReference>
<dbReference type="SUPFAM" id="SSF161098">
    <property type="entry name" value="MetI-like"/>
    <property type="match status" value="1"/>
</dbReference>
<dbReference type="CDD" id="cd06261">
    <property type="entry name" value="TM_PBP2"/>
    <property type="match status" value="1"/>
</dbReference>
<evidence type="ECO:0000256" key="4">
    <source>
        <dbReference type="ARBA" id="ARBA00022692"/>
    </source>
</evidence>
<keyword evidence="4 7" id="KW-0812">Transmembrane</keyword>
<dbReference type="GO" id="GO:0055085">
    <property type="term" value="P:transmembrane transport"/>
    <property type="evidence" value="ECO:0007669"/>
    <property type="project" value="InterPro"/>
</dbReference>
<feature type="domain" description="ABC transmembrane type-1" evidence="8">
    <location>
        <begin position="123"/>
        <end position="315"/>
    </location>
</feature>
<feature type="transmembrane region" description="Helical" evidence="7">
    <location>
        <begin position="161"/>
        <end position="180"/>
    </location>
</feature>
<dbReference type="PROSITE" id="PS50928">
    <property type="entry name" value="ABC_TM1"/>
    <property type="match status" value="1"/>
</dbReference>
<evidence type="ECO:0000256" key="7">
    <source>
        <dbReference type="RuleBase" id="RU363032"/>
    </source>
</evidence>
<organism evidence="9">
    <name type="scientific">Caldilineaceae bacterium SB0664_bin_27</name>
    <dbReference type="NCBI Taxonomy" id="2605260"/>
    <lineage>
        <taxon>Bacteria</taxon>
        <taxon>Bacillati</taxon>
        <taxon>Chloroflexota</taxon>
        <taxon>Caldilineae</taxon>
        <taxon>Caldilineales</taxon>
        <taxon>Caldilineaceae</taxon>
    </lineage>
</organism>
<dbReference type="InterPro" id="IPR000515">
    <property type="entry name" value="MetI-like"/>
</dbReference>
<feature type="transmembrane region" description="Helical" evidence="7">
    <location>
        <begin position="127"/>
        <end position="149"/>
    </location>
</feature>
<dbReference type="AlphaFoldDB" id="A0A6B0YUE0"/>
<dbReference type="PANTHER" id="PTHR43744">
    <property type="entry name" value="ABC TRANSPORTER PERMEASE PROTEIN MG189-RELATED-RELATED"/>
    <property type="match status" value="1"/>
</dbReference>
<evidence type="ECO:0000256" key="6">
    <source>
        <dbReference type="ARBA" id="ARBA00023136"/>
    </source>
</evidence>
<gene>
    <name evidence="9" type="ORF">F4Y42_11060</name>
</gene>
<evidence type="ECO:0000256" key="3">
    <source>
        <dbReference type="ARBA" id="ARBA00022475"/>
    </source>
</evidence>
<dbReference type="Pfam" id="PF00528">
    <property type="entry name" value="BPD_transp_1"/>
    <property type="match status" value="1"/>
</dbReference>
<sequence length="330" mass="38153">MDSFRHQYGHRRRRLPHLRELGLLRGRQLNRMAGIRTARRYIFPEGRFTLGMRASRIMQHSNAYLLIAAFLFLALLPVFWMFSNAFKTLEQMRITFPIQWFPNPVTFENFADGWRARDWLLHLRNTLMLAVFVLIPTMASCILAAYAFARMRFPGSELLMMLNISLMLMPDFVTMVPRYVMMARMGWIGTWLPAIIPSMLALNPAMVFVLRQFFRAIPNELSEAARLDGCNDLVILWRIIIPLAKPILALQVVLITSWAWNDLLFPLLYLKDKSMQTITLAMMGFIGSRGDTQWGPMMAMSVLVSLPMMGLSYYGQRYFTEGFTLTGIKG</sequence>
<accession>A0A6B0YUE0</accession>
<keyword evidence="2 7" id="KW-0813">Transport</keyword>
<proteinExistence type="inferred from homology"/>
<name>A0A6B0YUE0_9CHLR</name>
<feature type="transmembrane region" description="Helical" evidence="7">
    <location>
        <begin position="235"/>
        <end position="260"/>
    </location>
</feature>
<feature type="transmembrane region" description="Helical" evidence="7">
    <location>
        <begin position="294"/>
        <end position="314"/>
    </location>
</feature>
<reference evidence="9" key="1">
    <citation type="submission" date="2019-09" db="EMBL/GenBank/DDBJ databases">
        <title>Characterisation of the sponge microbiome using genome-centric metagenomics.</title>
        <authorList>
            <person name="Engelberts J.P."/>
            <person name="Robbins S.J."/>
            <person name="De Goeij J.M."/>
            <person name="Aranda M."/>
            <person name="Bell S.C."/>
            <person name="Webster N.S."/>
        </authorList>
    </citation>
    <scope>NUCLEOTIDE SEQUENCE</scope>
    <source>
        <strain evidence="9">SB0664_bin_27</strain>
    </source>
</reference>
<evidence type="ECO:0000256" key="1">
    <source>
        <dbReference type="ARBA" id="ARBA00004651"/>
    </source>
</evidence>
<evidence type="ECO:0000259" key="8">
    <source>
        <dbReference type="PROSITE" id="PS50928"/>
    </source>
</evidence>
<comment type="similarity">
    <text evidence="7">Belongs to the binding-protein-dependent transport system permease family.</text>
</comment>
<keyword evidence="5 7" id="KW-1133">Transmembrane helix</keyword>
<feature type="transmembrane region" description="Helical" evidence="7">
    <location>
        <begin position="63"/>
        <end position="82"/>
    </location>
</feature>
<feature type="transmembrane region" description="Helical" evidence="7">
    <location>
        <begin position="192"/>
        <end position="214"/>
    </location>
</feature>
<keyword evidence="3" id="KW-1003">Cell membrane</keyword>
<dbReference type="EMBL" id="VXRG01000092">
    <property type="protein sequence ID" value="MXY93971.1"/>
    <property type="molecule type" value="Genomic_DNA"/>
</dbReference>
<comment type="subcellular location">
    <subcellularLocation>
        <location evidence="1 7">Cell membrane</location>
        <topology evidence="1 7">Multi-pass membrane protein</topology>
    </subcellularLocation>
</comment>
<evidence type="ECO:0000256" key="5">
    <source>
        <dbReference type="ARBA" id="ARBA00022989"/>
    </source>
</evidence>
<dbReference type="Gene3D" id="1.10.3720.10">
    <property type="entry name" value="MetI-like"/>
    <property type="match status" value="1"/>
</dbReference>
<keyword evidence="6 7" id="KW-0472">Membrane</keyword>
<comment type="caution">
    <text evidence="9">The sequence shown here is derived from an EMBL/GenBank/DDBJ whole genome shotgun (WGS) entry which is preliminary data.</text>
</comment>
<protein>
    <submittedName>
        <fullName evidence="9">Carbohydrate ABC transporter permease</fullName>
    </submittedName>
</protein>